<dbReference type="AlphaFoldDB" id="A0A834WZK7"/>
<organism evidence="2 3">
    <name type="scientific">Senna tora</name>
    <dbReference type="NCBI Taxonomy" id="362788"/>
    <lineage>
        <taxon>Eukaryota</taxon>
        <taxon>Viridiplantae</taxon>
        <taxon>Streptophyta</taxon>
        <taxon>Embryophyta</taxon>
        <taxon>Tracheophyta</taxon>
        <taxon>Spermatophyta</taxon>
        <taxon>Magnoliopsida</taxon>
        <taxon>eudicotyledons</taxon>
        <taxon>Gunneridae</taxon>
        <taxon>Pentapetalae</taxon>
        <taxon>rosids</taxon>
        <taxon>fabids</taxon>
        <taxon>Fabales</taxon>
        <taxon>Fabaceae</taxon>
        <taxon>Caesalpinioideae</taxon>
        <taxon>Cassia clade</taxon>
        <taxon>Senna</taxon>
    </lineage>
</organism>
<accession>A0A834WZK7</accession>
<feature type="region of interest" description="Disordered" evidence="1">
    <location>
        <begin position="1"/>
        <end position="139"/>
    </location>
</feature>
<feature type="compositionally biased region" description="Basic and acidic residues" evidence="1">
    <location>
        <begin position="1"/>
        <end position="19"/>
    </location>
</feature>
<feature type="compositionally biased region" description="Basic and acidic residues" evidence="1">
    <location>
        <begin position="40"/>
        <end position="78"/>
    </location>
</feature>
<proteinExistence type="predicted"/>
<gene>
    <name evidence="2" type="ORF">G2W53_009979</name>
</gene>
<keyword evidence="3" id="KW-1185">Reference proteome</keyword>
<comment type="caution">
    <text evidence="2">The sequence shown here is derived from an EMBL/GenBank/DDBJ whole genome shotgun (WGS) entry which is preliminary data.</text>
</comment>
<protein>
    <submittedName>
        <fullName evidence="2">Uncharacterized protein</fullName>
    </submittedName>
</protein>
<evidence type="ECO:0000313" key="3">
    <source>
        <dbReference type="Proteomes" id="UP000634136"/>
    </source>
</evidence>
<evidence type="ECO:0000256" key="1">
    <source>
        <dbReference type="SAM" id="MobiDB-lite"/>
    </source>
</evidence>
<evidence type="ECO:0000313" key="2">
    <source>
        <dbReference type="EMBL" id="KAF7835120.1"/>
    </source>
</evidence>
<dbReference type="Proteomes" id="UP000634136">
    <property type="component" value="Unassembled WGS sequence"/>
</dbReference>
<dbReference type="EMBL" id="JAAIUW010000004">
    <property type="protein sequence ID" value="KAF7835120.1"/>
    <property type="molecule type" value="Genomic_DNA"/>
</dbReference>
<reference evidence="2" key="1">
    <citation type="submission" date="2020-09" db="EMBL/GenBank/DDBJ databases">
        <title>Genome-Enabled Discovery of Anthraquinone Biosynthesis in Senna tora.</title>
        <authorList>
            <person name="Kang S.-H."/>
            <person name="Pandey R.P."/>
            <person name="Lee C.-M."/>
            <person name="Sim J.-S."/>
            <person name="Jeong J.-T."/>
            <person name="Choi B.-S."/>
            <person name="Jung M."/>
            <person name="Ginzburg D."/>
            <person name="Zhao K."/>
            <person name="Won S.Y."/>
            <person name="Oh T.-J."/>
            <person name="Yu Y."/>
            <person name="Kim N.-H."/>
            <person name="Lee O.R."/>
            <person name="Lee T.-H."/>
            <person name="Bashyal P."/>
            <person name="Kim T.-S."/>
            <person name="Lee W.-H."/>
            <person name="Kawkins C."/>
            <person name="Kim C.-K."/>
            <person name="Kim J.S."/>
            <person name="Ahn B.O."/>
            <person name="Rhee S.Y."/>
            <person name="Sohng J.K."/>
        </authorList>
    </citation>
    <scope>NUCLEOTIDE SEQUENCE</scope>
    <source>
        <tissue evidence="2">Leaf</tissue>
    </source>
</reference>
<name>A0A834WZK7_9FABA</name>
<sequence>MELQERDRDLSPEEQDNLKRSTKKIKTQGESTTVDPAQGVEHEELSPKPMEESPEGKEKKEEVIPHLDSENGESKIKQEQGTGKPMKPTSVIGDSGKVEVGEEAFGPWMTVQLNRRRRPRPPAKNQQPASAPKYPNSGSRFKIFNLEESGDMNIDKVVEK</sequence>